<protein>
    <submittedName>
        <fullName evidence="8">Type IV secretion system protein VirB8</fullName>
    </submittedName>
</protein>
<evidence type="ECO:0000256" key="4">
    <source>
        <dbReference type="ARBA" id="ARBA00023136"/>
    </source>
</evidence>
<proteinExistence type="predicted"/>
<keyword evidence="3 6" id="KW-1133">Transmembrane helix</keyword>
<evidence type="ECO:0000259" key="7">
    <source>
        <dbReference type="Pfam" id="PF04335"/>
    </source>
</evidence>
<dbReference type="PIRSF" id="PIRSF003299">
    <property type="entry name" value="VirB8_PtlE"/>
    <property type="match status" value="1"/>
</dbReference>
<evidence type="ECO:0000256" key="5">
    <source>
        <dbReference type="SAM" id="MobiDB-lite"/>
    </source>
</evidence>
<evidence type="ECO:0000256" key="6">
    <source>
        <dbReference type="SAM" id="Phobius"/>
    </source>
</evidence>
<evidence type="ECO:0000256" key="2">
    <source>
        <dbReference type="ARBA" id="ARBA00022692"/>
    </source>
</evidence>
<dbReference type="EMBL" id="JACIEU010000018">
    <property type="protein sequence ID" value="MBB4150208.1"/>
    <property type="molecule type" value="Genomic_DNA"/>
</dbReference>
<keyword evidence="2 6" id="KW-0812">Transmembrane</keyword>
<dbReference type="Gene3D" id="3.10.450.230">
    <property type="entry name" value="VirB8 protein"/>
    <property type="match status" value="1"/>
</dbReference>
<gene>
    <name evidence="8" type="ORF">GGQ90_004010</name>
</gene>
<dbReference type="InterPro" id="IPR032710">
    <property type="entry name" value="NTF2-like_dom_sf"/>
</dbReference>
<feature type="region of interest" description="Disordered" evidence="5">
    <location>
        <begin position="231"/>
        <end position="262"/>
    </location>
</feature>
<evidence type="ECO:0000256" key="1">
    <source>
        <dbReference type="ARBA" id="ARBA00004167"/>
    </source>
</evidence>
<dbReference type="RefSeq" id="WP_188083591.1">
    <property type="nucleotide sequence ID" value="NZ_JACIEU010000018.1"/>
</dbReference>
<feature type="domain" description="Bacterial virulence protein VirB8" evidence="7">
    <location>
        <begin position="22"/>
        <end position="230"/>
    </location>
</feature>
<evidence type="ECO:0000313" key="8">
    <source>
        <dbReference type="EMBL" id="MBB4150208.1"/>
    </source>
</evidence>
<comment type="caution">
    <text evidence="8">The sequence shown here is derived from an EMBL/GenBank/DDBJ whole genome shotgun (WGS) entry which is preliminary data.</text>
</comment>
<dbReference type="AlphaFoldDB" id="A0A7W6PWU0"/>
<dbReference type="InterPro" id="IPR007430">
    <property type="entry name" value="VirB8"/>
</dbReference>
<reference evidence="8 9" key="1">
    <citation type="submission" date="2020-08" db="EMBL/GenBank/DDBJ databases">
        <title>Genomic Encyclopedia of Type Strains, Phase IV (KMG-IV): sequencing the most valuable type-strain genomes for metagenomic binning, comparative biology and taxonomic classification.</title>
        <authorList>
            <person name="Goeker M."/>
        </authorList>
    </citation>
    <scope>NUCLEOTIDE SEQUENCE [LARGE SCALE GENOMIC DNA]</scope>
    <source>
        <strain evidence="8 9">DSM 19371</strain>
    </source>
</reference>
<dbReference type="Proteomes" id="UP000590524">
    <property type="component" value="Unassembled WGS sequence"/>
</dbReference>
<keyword evidence="4 6" id="KW-0472">Membrane</keyword>
<evidence type="ECO:0000256" key="3">
    <source>
        <dbReference type="ARBA" id="ARBA00022989"/>
    </source>
</evidence>
<dbReference type="SUPFAM" id="SSF54427">
    <property type="entry name" value="NTF2-like"/>
    <property type="match status" value="1"/>
</dbReference>
<dbReference type="GO" id="GO:0030255">
    <property type="term" value="P:protein secretion by the type IV secretion system"/>
    <property type="evidence" value="ECO:0007669"/>
    <property type="project" value="InterPro"/>
</dbReference>
<accession>A0A7W6PWU0</accession>
<dbReference type="InterPro" id="IPR026264">
    <property type="entry name" value="VirB8/PtlE"/>
</dbReference>
<feature type="transmembrane region" description="Helical" evidence="6">
    <location>
        <begin position="39"/>
        <end position="62"/>
    </location>
</feature>
<keyword evidence="9" id="KW-1185">Reference proteome</keyword>
<organism evidence="8 9">
    <name type="scientific">Sphingobium scionense</name>
    <dbReference type="NCBI Taxonomy" id="1404341"/>
    <lineage>
        <taxon>Bacteria</taxon>
        <taxon>Pseudomonadati</taxon>
        <taxon>Pseudomonadota</taxon>
        <taxon>Alphaproteobacteria</taxon>
        <taxon>Sphingomonadales</taxon>
        <taxon>Sphingomonadaceae</taxon>
        <taxon>Sphingobium</taxon>
    </lineage>
</organism>
<evidence type="ECO:0000313" key="9">
    <source>
        <dbReference type="Proteomes" id="UP000590524"/>
    </source>
</evidence>
<dbReference type="Pfam" id="PF04335">
    <property type="entry name" value="VirB8"/>
    <property type="match status" value="1"/>
</dbReference>
<name>A0A7W6PWU0_9SPHN</name>
<sequence>MSEKKNKAAKVAPDREAYYARAVTWAEDGQACLRQSRRIAWIVAGTACGVAVLAILAIVLMMPLKTVESNTLLVDRTTGYVQLLKGDGRQRLAPDGALTQSLLAQYVMAREGFDIATIQADYRKVGLWSAERARSDYMAMMPATNPASPFQRLPRTTILAVRIKSVSPLGANVAQVRFETERKDQGQVEGSKQDWVSIIRYRFIDAPMAMEDRLVNPLGFQVLRYRRDQEAPDPVSMSSVSMQVPARPAPLPQTSALQAARP</sequence>
<comment type="subcellular location">
    <subcellularLocation>
        <location evidence="1">Membrane</location>
        <topology evidence="1">Single-pass membrane protein</topology>
    </subcellularLocation>
</comment>
<dbReference type="GO" id="GO:0016020">
    <property type="term" value="C:membrane"/>
    <property type="evidence" value="ECO:0007669"/>
    <property type="project" value="UniProtKB-SubCell"/>
</dbReference>
<feature type="compositionally biased region" description="Polar residues" evidence="5">
    <location>
        <begin position="252"/>
        <end position="262"/>
    </location>
</feature>
<dbReference type="CDD" id="cd16424">
    <property type="entry name" value="VirB8"/>
    <property type="match status" value="1"/>
</dbReference>